<gene>
    <name evidence="6" type="ORF">C1875_10550</name>
</gene>
<evidence type="ECO:0000256" key="4">
    <source>
        <dbReference type="SAM" id="SignalP"/>
    </source>
</evidence>
<evidence type="ECO:0000259" key="5">
    <source>
        <dbReference type="SMART" id="SM00062"/>
    </source>
</evidence>
<dbReference type="GO" id="GO:0030288">
    <property type="term" value="C:outer membrane-bounded periplasmic space"/>
    <property type="evidence" value="ECO:0007669"/>
    <property type="project" value="TreeGrafter"/>
</dbReference>
<dbReference type="PANTHER" id="PTHR30085">
    <property type="entry name" value="AMINO ACID ABC TRANSPORTER PERMEASE"/>
    <property type="match status" value="1"/>
</dbReference>
<organism evidence="6 7">
    <name type="scientific">Eggerthella lenta</name>
    <name type="common">Eubacterium lentum</name>
    <dbReference type="NCBI Taxonomy" id="84112"/>
    <lineage>
        <taxon>Bacteria</taxon>
        <taxon>Bacillati</taxon>
        <taxon>Actinomycetota</taxon>
        <taxon>Coriobacteriia</taxon>
        <taxon>Eggerthellales</taxon>
        <taxon>Eggerthellaceae</taxon>
        <taxon>Eggerthella</taxon>
    </lineage>
</organism>
<evidence type="ECO:0000256" key="3">
    <source>
        <dbReference type="ARBA" id="ARBA00022729"/>
    </source>
</evidence>
<evidence type="ECO:0000313" key="7">
    <source>
        <dbReference type="Proteomes" id="UP000253970"/>
    </source>
</evidence>
<comment type="similarity">
    <text evidence="1">Belongs to the bacterial solute-binding protein 3 family.</text>
</comment>
<keyword evidence="2" id="KW-0813">Transport</keyword>
<dbReference type="InterPro" id="IPR001638">
    <property type="entry name" value="Solute-binding_3/MltF_N"/>
</dbReference>
<dbReference type="Pfam" id="PF00497">
    <property type="entry name" value="SBP_bac_3"/>
    <property type="match status" value="1"/>
</dbReference>
<proteinExistence type="inferred from homology"/>
<feature type="signal peptide" evidence="4">
    <location>
        <begin position="1"/>
        <end position="28"/>
    </location>
</feature>
<accession>A0A369MET8</accession>
<name>A0A369MET8_EGGLN</name>
<dbReference type="GO" id="GO:0006865">
    <property type="term" value="P:amino acid transport"/>
    <property type="evidence" value="ECO:0007669"/>
    <property type="project" value="TreeGrafter"/>
</dbReference>
<dbReference type="SMART" id="SM00062">
    <property type="entry name" value="PBPb"/>
    <property type="match status" value="1"/>
</dbReference>
<feature type="domain" description="Solute-binding protein family 3/N-terminal" evidence="5">
    <location>
        <begin position="36"/>
        <end position="260"/>
    </location>
</feature>
<dbReference type="CDD" id="cd13691">
    <property type="entry name" value="PBP2_Peb1a_like"/>
    <property type="match status" value="1"/>
</dbReference>
<dbReference type="InterPro" id="IPR006311">
    <property type="entry name" value="TAT_signal"/>
</dbReference>
<dbReference type="EMBL" id="PPTU01000016">
    <property type="protein sequence ID" value="RDB69026.1"/>
    <property type="molecule type" value="Genomic_DNA"/>
</dbReference>
<dbReference type="PANTHER" id="PTHR30085:SF6">
    <property type="entry name" value="ABC TRANSPORTER GLUTAMINE-BINDING PROTEIN GLNH"/>
    <property type="match status" value="1"/>
</dbReference>
<dbReference type="Proteomes" id="UP000253970">
    <property type="component" value="Unassembled WGS sequence"/>
</dbReference>
<sequence length="274" mass="28814">MITRRTFIRSSALVAATLVLGGATGGLAGCAGGADVLRVGTKIDVPGFGFQNPETGNIEGMEVDIARELAKRIKGSPDALRVTGVNVTTRGAMLDNGTLDATLATFTITEARKKSYNFSRPYYTDHIGVLVKKSSGIVDLKDLDGKTVGVALSATTRDKLTAAGDEIGIHMSFAEYSTYPEIKIALVTGRVDAFSVDRSILNGYVDDSTMLLDAQFAPQEYGVATKKSNTELADQVDAAIGAMADDGTLTALQERWGLSTETPAGEEEGGEAHA</sequence>
<dbReference type="RefSeq" id="WP_114534320.1">
    <property type="nucleotide sequence ID" value="NZ_JADNER010000015.1"/>
</dbReference>
<dbReference type="GO" id="GO:0005576">
    <property type="term" value="C:extracellular region"/>
    <property type="evidence" value="ECO:0007669"/>
    <property type="project" value="TreeGrafter"/>
</dbReference>
<keyword evidence="3 4" id="KW-0732">Signal</keyword>
<dbReference type="SUPFAM" id="SSF53850">
    <property type="entry name" value="Periplasmic binding protein-like II"/>
    <property type="match status" value="1"/>
</dbReference>
<comment type="caution">
    <text evidence="6">The sequence shown here is derived from an EMBL/GenBank/DDBJ whole genome shotgun (WGS) entry which is preliminary data.</text>
</comment>
<feature type="chain" id="PRO_5038968569" evidence="4">
    <location>
        <begin position="29"/>
        <end position="274"/>
    </location>
</feature>
<evidence type="ECO:0000256" key="2">
    <source>
        <dbReference type="ARBA" id="ARBA00022448"/>
    </source>
</evidence>
<dbReference type="InterPro" id="IPR051455">
    <property type="entry name" value="Bact_solute-bind_prot3"/>
</dbReference>
<evidence type="ECO:0000313" key="6">
    <source>
        <dbReference type="EMBL" id="RDB69026.1"/>
    </source>
</evidence>
<dbReference type="AlphaFoldDB" id="A0A369MET8"/>
<evidence type="ECO:0000256" key="1">
    <source>
        <dbReference type="ARBA" id="ARBA00010333"/>
    </source>
</evidence>
<reference evidence="6 7" key="1">
    <citation type="journal article" date="2018" name="Elife">
        <title>Discovery and characterization of a prevalent human gut bacterial enzyme sufficient for the inactivation of a family of plant toxins.</title>
        <authorList>
            <person name="Koppel N."/>
            <person name="Bisanz J.E."/>
            <person name="Pandelia M.E."/>
            <person name="Turnbaugh P.J."/>
            <person name="Balskus E.P."/>
        </authorList>
    </citation>
    <scope>NUCLEOTIDE SEQUENCE [LARGE SCALE GENOMIC DNA]</scope>
    <source>
        <strain evidence="6 7">W1 BHI 6</strain>
    </source>
</reference>
<protein>
    <submittedName>
        <fullName evidence="6">Adhesin</fullName>
    </submittedName>
</protein>
<dbReference type="PROSITE" id="PS51257">
    <property type="entry name" value="PROKAR_LIPOPROTEIN"/>
    <property type="match status" value="1"/>
</dbReference>
<dbReference type="Gene3D" id="3.40.190.10">
    <property type="entry name" value="Periplasmic binding protein-like II"/>
    <property type="match status" value="2"/>
</dbReference>
<dbReference type="PROSITE" id="PS51318">
    <property type="entry name" value="TAT"/>
    <property type="match status" value="1"/>
</dbReference>